<dbReference type="PANTHER" id="PTHR10030">
    <property type="entry name" value="ALPHA-L-FUCOSIDASE"/>
    <property type="match status" value="1"/>
</dbReference>
<evidence type="ECO:0000256" key="2">
    <source>
        <dbReference type="ARBA" id="ARBA00012662"/>
    </source>
</evidence>
<keyword evidence="5" id="KW-0326">Glycosidase</keyword>
<accession>A0A7G5XE61</accession>
<evidence type="ECO:0000256" key="3">
    <source>
        <dbReference type="ARBA" id="ARBA00022729"/>
    </source>
</evidence>
<sequence>MLFTLKKISGASFLLFVLTTFAHAQPAPAPYGALPSARQLTLHEMEMYALIHFTPTTYENKEWGFGDANPLIFNPTKFDANQIAAAIKAGGFKGFTVVAKHHDGFCLWPTKTTAYNISKSPFRNGKGDMVKEFADAARKNGLQLGIYCSPWDRNNTNYGSPEYVTNVYYPQLKELYSRYGKLFTVFYDGANGGDGYYGGTREKRKIDAVTYYNFDKIWEMVRSMQPTANIFSDVGPDVRWVGNERGMAAETSWATLTPTPPDNSSLPAAPGFADSKILTTGTRNGKYWIPAECDVPMRPGWFYHPEDEEKVKTAKQLLDIYYTSVGRGGVMDLGVSPTTDGLLSNGDVKKLNEFGALLKQTFAVNLAKGAIVKASNTRAGSTKFSAQLLTDNDRYSYWATDDSVTTPDVVITLSKTTRFNVIRLRENIKLGQRIEEVAIDMWEQNKWVQIATATSVGANRLIRLPQYVRAQKLRLRIEKSPVCIALSDFGLFAEPESLLQATNTTTKKEISKTAWKVAEGFEQAIDNNPASIYTSAEGMPQSIIIDMFTDQSFSSFIYQPRTDGKKEGIADQYSFYISKDGKLWELAVAGEFSNIVNNPIEQSVPVGKTLKARFIKFEAKRVVEGNRLTIAEVGVR</sequence>
<dbReference type="InterPro" id="IPR017853">
    <property type="entry name" value="GH"/>
</dbReference>
<dbReference type="Pfam" id="PF01120">
    <property type="entry name" value="Alpha_L_fucos"/>
    <property type="match status" value="1"/>
</dbReference>
<dbReference type="GO" id="GO:0006004">
    <property type="term" value="P:fucose metabolic process"/>
    <property type="evidence" value="ECO:0007669"/>
    <property type="project" value="TreeGrafter"/>
</dbReference>
<dbReference type="InterPro" id="IPR057739">
    <property type="entry name" value="Glyco_hydro_29_N"/>
</dbReference>
<dbReference type="PROSITE" id="PS50022">
    <property type="entry name" value="FA58C_3"/>
    <property type="match status" value="1"/>
</dbReference>
<dbReference type="GO" id="GO:0004560">
    <property type="term" value="F:alpha-L-fucosidase activity"/>
    <property type="evidence" value="ECO:0007669"/>
    <property type="project" value="InterPro"/>
</dbReference>
<dbReference type="EC" id="3.2.1.51" evidence="2"/>
<evidence type="ECO:0000256" key="4">
    <source>
        <dbReference type="ARBA" id="ARBA00022801"/>
    </source>
</evidence>
<dbReference type="InterPro" id="IPR000421">
    <property type="entry name" value="FA58C"/>
</dbReference>
<reference evidence="9" key="1">
    <citation type="submission" date="2020-08" db="EMBL/GenBank/DDBJ databases">
        <title>Lacibacter sp. S13-6-6 genome sequencing.</title>
        <authorList>
            <person name="Jin L."/>
        </authorList>
    </citation>
    <scope>NUCLEOTIDE SEQUENCE [LARGE SCALE GENOMIC DNA]</scope>
    <source>
        <strain evidence="9">S13-6-6</strain>
    </source>
</reference>
<gene>
    <name evidence="8" type="ORF">H4075_17020</name>
</gene>
<feature type="domain" description="F5/8 type C" evidence="7">
    <location>
        <begin position="483"/>
        <end position="636"/>
    </location>
</feature>
<dbReference type="Gene3D" id="3.20.20.80">
    <property type="entry name" value="Glycosidases"/>
    <property type="match status" value="1"/>
</dbReference>
<dbReference type="EMBL" id="CP060007">
    <property type="protein sequence ID" value="QNA43764.1"/>
    <property type="molecule type" value="Genomic_DNA"/>
</dbReference>
<proteinExistence type="inferred from homology"/>
<evidence type="ECO:0000259" key="7">
    <source>
        <dbReference type="PROSITE" id="PS50022"/>
    </source>
</evidence>
<dbReference type="PANTHER" id="PTHR10030:SF37">
    <property type="entry name" value="ALPHA-L-FUCOSIDASE-RELATED"/>
    <property type="match status" value="1"/>
</dbReference>
<evidence type="ECO:0000313" key="8">
    <source>
        <dbReference type="EMBL" id="QNA43764.1"/>
    </source>
</evidence>
<dbReference type="Proteomes" id="UP000515344">
    <property type="component" value="Chromosome"/>
</dbReference>
<dbReference type="KEGG" id="lacs:H4075_17020"/>
<dbReference type="InterPro" id="IPR000933">
    <property type="entry name" value="Glyco_hydro_29"/>
</dbReference>
<protein>
    <recommendedName>
        <fullName evidence="2">alpha-L-fucosidase</fullName>
        <ecNumber evidence="2">3.2.1.51</ecNumber>
    </recommendedName>
</protein>
<evidence type="ECO:0000256" key="5">
    <source>
        <dbReference type="ARBA" id="ARBA00023295"/>
    </source>
</evidence>
<feature type="chain" id="PRO_5028800266" description="alpha-L-fucosidase" evidence="6">
    <location>
        <begin position="25"/>
        <end position="636"/>
    </location>
</feature>
<dbReference type="GO" id="GO:0016139">
    <property type="term" value="P:glycoside catabolic process"/>
    <property type="evidence" value="ECO:0007669"/>
    <property type="project" value="TreeGrafter"/>
</dbReference>
<evidence type="ECO:0000313" key="9">
    <source>
        <dbReference type="Proteomes" id="UP000515344"/>
    </source>
</evidence>
<organism evidence="8 9">
    <name type="scientific">Lacibacter sediminis</name>
    <dbReference type="NCBI Taxonomy" id="2760713"/>
    <lineage>
        <taxon>Bacteria</taxon>
        <taxon>Pseudomonadati</taxon>
        <taxon>Bacteroidota</taxon>
        <taxon>Chitinophagia</taxon>
        <taxon>Chitinophagales</taxon>
        <taxon>Chitinophagaceae</taxon>
        <taxon>Lacibacter</taxon>
    </lineage>
</organism>
<dbReference type="SUPFAM" id="SSF51445">
    <property type="entry name" value="(Trans)glycosidases"/>
    <property type="match status" value="1"/>
</dbReference>
<dbReference type="Pfam" id="PF00754">
    <property type="entry name" value="F5_F8_type_C"/>
    <property type="match status" value="2"/>
</dbReference>
<dbReference type="Gene3D" id="2.60.120.260">
    <property type="entry name" value="Galactose-binding domain-like"/>
    <property type="match status" value="2"/>
</dbReference>
<dbReference type="SUPFAM" id="SSF49785">
    <property type="entry name" value="Galactose-binding domain-like"/>
    <property type="match status" value="2"/>
</dbReference>
<dbReference type="RefSeq" id="WP_182802026.1">
    <property type="nucleotide sequence ID" value="NZ_CP060007.1"/>
</dbReference>
<dbReference type="SMART" id="SM00812">
    <property type="entry name" value="Alpha_L_fucos"/>
    <property type="match status" value="1"/>
</dbReference>
<dbReference type="GO" id="GO:0005764">
    <property type="term" value="C:lysosome"/>
    <property type="evidence" value="ECO:0007669"/>
    <property type="project" value="TreeGrafter"/>
</dbReference>
<feature type="signal peptide" evidence="6">
    <location>
        <begin position="1"/>
        <end position="24"/>
    </location>
</feature>
<keyword evidence="9" id="KW-1185">Reference proteome</keyword>
<name>A0A7G5XE61_9BACT</name>
<dbReference type="AlphaFoldDB" id="A0A7G5XE61"/>
<dbReference type="SMR" id="A0A7G5XE61"/>
<keyword evidence="4" id="KW-0378">Hydrolase</keyword>
<comment type="similarity">
    <text evidence="1">Belongs to the glycosyl hydrolase 29 family.</text>
</comment>
<dbReference type="InterPro" id="IPR008979">
    <property type="entry name" value="Galactose-bd-like_sf"/>
</dbReference>
<evidence type="ECO:0000256" key="6">
    <source>
        <dbReference type="SAM" id="SignalP"/>
    </source>
</evidence>
<keyword evidence="3 6" id="KW-0732">Signal</keyword>
<evidence type="ECO:0000256" key="1">
    <source>
        <dbReference type="ARBA" id="ARBA00007951"/>
    </source>
</evidence>